<dbReference type="PANTHER" id="PTHR30040">
    <property type="entry name" value="THIAMINE BIOSYNTHESIS LIPOPROTEIN APBE"/>
    <property type="match status" value="1"/>
</dbReference>
<dbReference type="Gene3D" id="3.10.520.10">
    <property type="entry name" value="ApbE-like domains"/>
    <property type="match status" value="2"/>
</dbReference>
<dbReference type="SUPFAM" id="SSF143631">
    <property type="entry name" value="ApbE-like"/>
    <property type="match status" value="1"/>
</dbReference>
<dbReference type="HOGENOM" id="CLU_044403_4_1_11"/>
<reference evidence="11 12" key="1">
    <citation type="journal article" date="2010" name="J. Bacteriol.">
        <title>Genome sequence of the milbemycin-producing bacterium Streptomyces bingchenggensis.</title>
        <authorList>
            <person name="Wang X.J."/>
            <person name="Yan Y.J."/>
            <person name="Zhang B."/>
            <person name="An J."/>
            <person name="Wang J.J."/>
            <person name="Tian J."/>
            <person name="Jiang L."/>
            <person name="Chen Y.H."/>
            <person name="Huang S.X."/>
            <person name="Yin M."/>
            <person name="Zhang J."/>
            <person name="Gao A.L."/>
            <person name="Liu C.X."/>
            <person name="Zhu Z.X."/>
            <person name="Xiang W.S."/>
        </authorList>
    </citation>
    <scope>NUCLEOTIDE SEQUENCE [LARGE SCALE GENOMIC DNA]</scope>
    <source>
        <strain evidence="11 12">BCW-1</strain>
    </source>
</reference>
<evidence type="ECO:0000256" key="7">
    <source>
        <dbReference type="ARBA" id="ARBA00022827"/>
    </source>
</evidence>
<dbReference type="Proteomes" id="UP000000377">
    <property type="component" value="Chromosome"/>
</dbReference>
<accession>D7C2X9</accession>
<evidence type="ECO:0000256" key="1">
    <source>
        <dbReference type="ARBA" id="ARBA00001946"/>
    </source>
</evidence>
<dbReference type="STRING" id="749414.SBI_02891"/>
<dbReference type="PANTHER" id="PTHR30040:SF2">
    <property type="entry name" value="FAD:PROTEIN FMN TRANSFERASE"/>
    <property type="match status" value="1"/>
</dbReference>
<protein>
    <recommendedName>
        <fullName evidence="3">FAD:protein FMN transferase</fullName>
        <ecNumber evidence="2">2.7.1.180</ecNumber>
    </recommendedName>
    <alternativeName>
        <fullName evidence="9">Flavin transferase</fullName>
    </alternativeName>
</protein>
<evidence type="ECO:0000256" key="6">
    <source>
        <dbReference type="ARBA" id="ARBA00022723"/>
    </source>
</evidence>
<keyword evidence="12" id="KW-1185">Reference proteome</keyword>
<comment type="cofactor">
    <cofactor evidence="1">
        <name>Mg(2+)</name>
        <dbReference type="ChEBI" id="CHEBI:18420"/>
    </cofactor>
</comment>
<keyword evidence="11" id="KW-0449">Lipoprotein</keyword>
<keyword evidence="4" id="KW-0285">Flavoprotein</keyword>
<evidence type="ECO:0000256" key="2">
    <source>
        <dbReference type="ARBA" id="ARBA00011955"/>
    </source>
</evidence>
<keyword evidence="7" id="KW-0274">FAD</keyword>
<dbReference type="InterPro" id="IPR003374">
    <property type="entry name" value="ApbE-like_sf"/>
</dbReference>
<comment type="catalytic activity">
    <reaction evidence="10">
        <text>L-threonyl-[protein] + FAD = FMN-L-threonyl-[protein] + AMP + H(+)</text>
        <dbReference type="Rhea" id="RHEA:36847"/>
        <dbReference type="Rhea" id="RHEA-COMP:11060"/>
        <dbReference type="Rhea" id="RHEA-COMP:11061"/>
        <dbReference type="ChEBI" id="CHEBI:15378"/>
        <dbReference type="ChEBI" id="CHEBI:30013"/>
        <dbReference type="ChEBI" id="CHEBI:57692"/>
        <dbReference type="ChEBI" id="CHEBI:74257"/>
        <dbReference type="ChEBI" id="CHEBI:456215"/>
        <dbReference type="EC" id="2.7.1.180"/>
    </reaction>
</comment>
<keyword evidence="5" id="KW-0808">Transferase</keyword>
<gene>
    <name evidence="11" type="ordered locus">SBI_02891</name>
</gene>
<keyword evidence="8" id="KW-0460">Magnesium</keyword>
<dbReference type="KEGG" id="sbh:SBI_02891"/>
<evidence type="ECO:0000256" key="10">
    <source>
        <dbReference type="ARBA" id="ARBA00048540"/>
    </source>
</evidence>
<dbReference type="EC" id="2.7.1.180" evidence="2"/>
<dbReference type="eggNOG" id="COG1477">
    <property type="taxonomic scope" value="Bacteria"/>
</dbReference>
<dbReference type="GO" id="GO:0046872">
    <property type="term" value="F:metal ion binding"/>
    <property type="evidence" value="ECO:0007669"/>
    <property type="project" value="UniProtKB-KW"/>
</dbReference>
<evidence type="ECO:0000256" key="5">
    <source>
        <dbReference type="ARBA" id="ARBA00022679"/>
    </source>
</evidence>
<evidence type="ECO:0000256" key="9">
    <source>
        <dbReference type="ARBA" id="ARBA00031306"/>
    </source>
</evidence>
<proteinExistence type="predicted"/>
<dbReference type="EMBL" id="CP002047">
    <property type="protein sequence ID" value="ADI06012.1"/>
    <property type="molecule type" value="Genomic_DNA"/>
</dbReference>
<dbReference type="AlphaFoldDB" id="D7C2X9"/>
<evidence type="ECO:0000313" key="12">
    <source>
        <dbReference type="Proteomes" id="UP000000377"/>
    </source>
</evidence>
<dbReference type="GO" id="GO:0016740">
    <property type="term" value="F:transferase activity"/>
    <property type="evidence" value="ECO:0007669"/>
    <property type="project" value="UniProtKB-KW"/>
</dbReference>
<sequence>MSEPVSEPVSEGRRGGVRHVEHVMGTVFSFDIRDPATPAIGRALKEAVAWLHHVDEVFSPYRPDSAISRLGRGELSVERCGPEVAEVLGLCEAAERATDGWFSHTAGGRLDPSGMVKGWAVERASAILYGAGAHNTCVNGGGDIQLRGEAAPGVPWRVGIAHPLLPGALCAVVTGRDLAVATSGTAERGPHVLDPHTGEPATALASLTLTGPGLTWTDALATAAFAMGPAARAWTEALESHQAMGVTATGDLWQTPGF</sequence>
<keyword evidence="6" id="KW-0479">Metal-binding</keyword>
<dbReference type="InterPro" id="IPR024932">
    <property type="entry name" value="ApbE"/>
</dbReference>
<evidence type="ECO:0000256" key="8">
    <source>
        <dbReference type="ARBA" id="ARBA00022842"/>
    </source>
</evidence>
<evidence type="ECO:0000256" key="4">
    <source>
        <dbReference type="ARBA" id="ARBA00022630"/>
    </source>
</evidence>
<organism evidence="11 12">
    <name type="scientific">Streptomyces bingchenggensis (strain BCW-1)</name>
    <dbReference type="NCBI Taxonomy" id="749414"/>
    <lineage>
        <taxon>Bacteria</taxon>
        <taxon>Bacillati</taxon>
        <taxon>Actinomycetota</taxon>
        <taxon>Actinomycetes</taxon>
        <taxon>Kitasatosporales</taxon>
        <taxon>Streptomycetaceae</taxon>
        <taxon>Streptomyces</taxon>
    </lineage>
</organism>
<evidence type="ECO:0000256" key="3">
    <source>
        <dbReference type="ARBA" id="ARBA00016337"/>
    </source>
</evidence>
<evidence type="ECO:0000313" key="11">
    <source>
        <dbReference type="EMBL" id="ADI06012.1"/>
    </source>
</evidence>
<dbReference type="PATRIC" id="fig|749414.3.peg.2994"/>
<name>D7C2X9_STRBB</name>
<dbReference type="Pfam" id="PF02424">
    <property type="entry name" value="ApbE"/>
    <property type="match status" value="2"/>
</dbReference>